<reference evidence="2 4" key="1">
    <citation type="submission" date="2017-04" db="EMBL/GenBank/DDBJ databases">
        <authorList>
            <person name="Afonso C.L."/>
            <person name="Miller P.J."/>
            <person name="Scott M.A."/>
            <person name="Spackman E."/>
            <person name="Goraichik I."/>
            <person name="Dimitrov K.M."/>
            <person name="Suarez D.L."/>
            <person name="Swayne D.E."/>
        </authorList>
    </citation>
    <scope>NUCLEOTIDE SEQUENCE [LARGE SCALE GENOMIC DNA]</scope>
    <source>
        <strain evidence="2 4">USBA 355</strain>
    </source>
</reference>
<dbReference type="InterPro" id="IPR018774">
    <property type="entry name" value="Phage_Mu_GpT"/>
</dbReference>
<evidence type="ECO:0000259" key="1">
    <source>
        <dbReference type="Pfam" id="PF10124"/>
    </source>
</evidence>
<organism evidence="2 4">
    <name type="scientific">Tistlia consotensis USBA 355</name>
    <dbReference type="NCBI Taxonomy" id="560819"/>
    <lineage>
        <taxon>Bacteria</taxon>
        <taxon>Pseudomonadati</taxon>
        <taxon>Pseudomonadota</taxon>
        <taxon>Alphaproteobacteria</taxon>
        <taxon>Rhodospirillales</taxon>
        <taxon>Rhodovibrionaceae</taxon>
        <taxon>Tistlia</taxon>
    </lineage>
</organism>
<protein>
    <submittedName>
        <fullName evidence="2">Mu-like prophage major head subunit gpT</fullName>
    </submittedName>
</protein>
<gene>
    <name evidence="2" type="ORF">SAMN05428998_114141</name>
    <name evidence="3" type="ORF">SAMN05428998_12693</name>
</gene>
<dbReference type="STRING" id="560819.SAMN05428998_114141"/>
<dbReference type="EMBL" id="FWZX01000014">
    <property type="protein sequence ID" value="SMF42075.1"/>
    <property type="molecule type" value="Genomic_DNA"/>
</dbReference>
<evidence type="ECO:0000313" key="4">
    <source>
        <dbReference type="Proteomes" id="UP000192917"/>
    </source>
</evidence>
<sequence length="310" mass="34339">MLINAANIRTLFEGFNVSFNKGFEGAESHYRDVAMIVPSITSGNTYGWLGQFPKLREWVGDRVIRNLAAHSYAIENKDFESTISVHRNKIEDDQYGIFDPLFQEMGRSAAEHPDELVFALLAKGFETKGYDGRFFFDSDHPVKGPDGQAQSVSNVQAGAETPWFLLDGSRAIKPLLFQPRRDYKLARLDREEDENVFMRNEYIYGVAARANAGFGLWQLAFASKAALTADNYEAARQAMMEMTGDEGRPLGIKPNTLVVPPALEGAALRLLNNGTRVETVMVGDPAAPQSVAIQNEWNGTAKPVVSAWLA</sequence>
<dbReference type="EMBL" id="FWZX01000026">
    <property type="protein sequence ID" value="SMF66278.1"/>
    <property type="molecule type" value="Genomic_DNA"/>
</dbReference>
<accession>A0A1Y6C8H5</accession>
<dbReference type="AlphaFoldDB" id="A0A1Y6C8H5"/>
<evidence type="ECO:0000313" key="2">
    <source>
        <dbReference type="EMBL" id="SMF42075.1"/>
    </source>
</evidence>
<feature type="domain" description="Bacteriophage Mu GpT" evidence="1">
    <location>
        <begin position="9"/>
        <end position="309"/>
    </location>
</feature>
<name>A0A1Y6C8H5_9PROT</name>
<keyword evidence="4" id="KW-1185">Reference proteome</keyword>
<dbReference type="Pfam" id="PF10124">
    <property type="entry name" value="Mu-like_gpT"/>
    <property type="match status" value="1"/>
</dbReference>
<dbReference type="Proteomes" id="UP000192917">
    <property type="component" value="Unassembled WGS sequence"/>
</dbReference>
<evidence type="ECO:0000313" key="3">
    <source>
        <dbReference type="EMBL" id="SMF66278.1"/>
    </source>
</evidence>
<dbReference type="RefSeq" id="WP_085123961.1">
    <property type="nucleotide sequence ID" value="NZ_FWZX01000014.1"/>
</dbReference>
<proteinExistence type="predicted"/>